<sequence length="454" mass="50316">MMAADIPSFKLNNGKLIPAVGMGCWQGQPGLGVDNALIAGLSESFKCGYRHLDTATVYQNEREVGESIRSSGIPRDQIFVTTKLSPKDRHDVRSAFDRSIESLGLDYIDLYLMHWPQGLDSEGKAYNGGPRGPDFNEVWAEMEALLETGKCHSIGVSNFSPANLNKLLETAKVVPAVNQIEAHPYLPDQELVDLCAKHGIHVTAYSPLGQANSPILKDADLEAIAEAHGCTVGQVALSWAVQRGTSVVPKSTNPKRMKENITLVKLSQAEMEKINKISELDPSRHTRLNVVTVKAGKVVGWTLEQLGWDVGFNTEKVKLLPRSSKSKVSDTLRDFITKFYRVSDTPQVHQEYVDLFTSSEPVRFQIGPMTPSTSLSGILEWRKAAWEAARDRQHTVLGIYPKEGGSDEIMIHGEVKMVQNADGSLFHRAWVGRMVFEKGSMDTDPKITEYKVWL</sequence>
<keyword evidence="2" id="KW-1185">Reference proteome</keyword>
<protein>
    <submittedName>
        <fullName evidence="1">Uncharacterized protein</fullName>
    </submittedName>
</protein>
<evidence type="ECO:0000313" key="1">
    <source>
        <dbReference type="EMBL" id="PWN52925.1"/>
    </source>
</evidence>
<dbReference type="Proteomes" id="UP000245626">
    <property type="component" value="Unassembled WGS sequence"/>
</dbReference>
<proteinExistence type="predicted"/>
<organism evidence="1 2">
    <name type="scientific">Violaceomyces palustris</name>
    <dbReference type="NCBI Taxonomy" id="1673888"/>
    <lineage>
        <taxon>Eukaryota</taxon>
        <taxon>Fungi</taxon>
        <taxon>Dikarya</taxon>
        <taxon>Basidiomycota</taxon>
        <taxon>Ustilaginomycotina</taxon>
        <taxon>Ustilaginomycetes</taxon>
        <taxon>Violaceomycetales</taxon>
        <taxon>Violaceomycetaceae</taxon>
        <taxon>Violaceomyces</taxon>
    </lineage>
</organism>
<gene>
    <name evidence="1" type="ORF">IE53DRAFT_384595</name>
</gene>
<reference evidence="1 2" key="1">
    <citation type="journal article" date="2018" name="Mol. Biol. Evol.">
        <title>Broad Genomic Sampling Reveals a Smut Pathogenic Ancestry of the Fungal Clade Ustilaginomycotina.</title>
        <authorList>
            <person name="Kijpornyongpan T."/>
            <person name="Mondo S.J."/>
            <person name="Barry K."/>
            <person name="Sandor L."/>
            <person name="Lee J."/>
            <person name="Lipzen A."/>
            <person name="Pangilinan J."/>
            <person name="LaButti K."/>
            <person name="Hainaut M."/>
            <person name="Henrissat B."/>
            <person name="Grigoriev I.V."/>
            <person name="Spatafora J.W."/>
            <person name="Aime M.C."/>
        </authorList>
    </citation>
    <scope>NUCLEOTIDE SEQUENCE [LARGE SCALE GENOMIC DNA]</scope>
    <source>
        <strain evidence="1 2">SA 807</strain>
    </source>
</reference>
<name>A0ACD0P4A1_9BASI</name>
<accession>A0ACD0P4A1</accession>
<evidence type="ECO:0000313" key="2">
    <source>
        <dbReference type="Proteomes" id="UP000245626"/>
    </source>
</evidence>
<dbReference type="EMBL" id="KZ819750">
    <property type="protein sequence ID" value="PWN52925.1"/>
    <property type="molecule type" value="Genomic_DNA"/>
</dbReference>